<proteinExistence type="predicted"/>
<keyword evidence="1" id="KW-0812">Transmembrane</keyword>
<evidence type="ECO:0000313" key="3">
    <source>
        <dbReference type="Proteomes" id="UP000065151"/>
    </source>
</evidence>
<dbReference type="KEGG" id="psul:AU252_05030"/>
<name>A0A0U3QJY5_9MICC</name>
<dbReference type="Proteomes" id="UP000065151">
    <property type="component" value="Chromosome"/>
</dbReference>
<evidence type="ECO:0000256" key="1">
    <source>
        <dbReference type="SAM" id="Phobius"/>
    </source>
</evidence>
<reference evidence="2 3" key="1">
    <citation type="submission" date="2015-12" db="EMBL/GenBank/DDBJ databases">
        <authorList>
            <person name="Shamseldin A."/>
            <person name="Moawad H."/>
            <person name="Abd El-Rahim W.M."/>
            <person name="Sadowsky M.J."/>
        </authorList>
    </citation>
    <scope>NUCLEOTIDE SEQUENCE [LARGE SCALE GENOMIC DNA]</scope>
    <source>
        <strain evidence="2 3">Ar51</strain>
    </source>
</reference>
<dbReference type="RefSeq" id="WP_058929782.1">
    <property type="nucleotide sequence ID" value="NZ_CP013747.1"/>
</dbReference>
<keyword evidence="1" id="KW-1133">Transmembrane helix</keyword>
<accession>A0A0U3QJY5</accession>
<feature type="transmembrane region" description="Helical" evidence="1">
    <location>
        <begin position="30"/>
        <end position="49"/>
    </location>
</feature>
<sequence>MKNPQTKHRVVCSFTDKEWTGRPDDGAGALFGKLSVVGLALCFLLMLLIPGLRDVSALVLFVATFATTFTALSILARSSRERAFLQGVTASVNEVLHELSVDSAAQLGADDLRLLLVTGKTRPLSVNGVAGLELKVIRNTSPKPSKHAKPIMKPITTTYVVLAATPPDYGVESFDRLLEAVTADPGASPRS</sequence>
<keyword evidence="1" id="KW-0472">Membrane</keyword>
<protein>
    <submittedName>
        <fullName evidence="2">Uncharacterized protein</fullName>
    </submittedName>
</protein>
<organism evidence="2">
    <name type="scientific">Pseudarthrobacter sulfonivorans</name>
    <dbReference type="NCBI Taxonomy" id="121292"/>
    <lineage>
        <taxon>Bacteria</taxon>
        <taxon>Bacillati</taxon>
        <taxon>Actinomycetota</taxon>
        <taxon>Actinomycetes</taxon>
        <taxon>Micrococcales</taxon>
        <taxon>Micrococcaceae</taxon>
        <taxon>Pseudarthrobacter</taxon>
    </lineage>
</organism>
<evidence type="ECO:0000313" key="2">
    <source>
        <dbReference type="EMBL" id="ALV40612.1"/>
    </source>
</evidence>
<feature type="transmembrane region" description="Helical" evidence="1">
    <location>
        <begin position="55"/>
        <end position="76"/>
    </location>
</feature>
<dbReference type="EMBL" id="CP013747">
    <property type="protein sequence ID" value="ALV40612.1"/>
    <property type="molecule type" value="Genomic_DNA"/>
</dbReference>
<gene>
    <name evidence="2" type="ORF">AU252_05030</name>
</gene>
<dbReference type="AlphaFoldDB" id="A0A0U3QJY5"/>